<name>A0A939T5S5_9ACTN</name>
<keyword evidence="4" id="KW-0238">DNA-binding</keyword>
<dbReference type="SUPFAM" id="SSF88946">
    <property type="entry name" value="Sigma2 domain of RNA polymerase sigma factors"/>
    <property type="match status" value="1"/>
</dbReference>
<dbReference type="InterPro" id="IPR036388">
    <property type="entry name" value="WH-like_DNA-bd_sf"/>
</dbReference>
<evidence type="ECO:0000256" key="3">
    <source>
        <dbReference type="ARBA" id="ARBA00023082"/>
    </source>
</evidence>
<protein>
    <submittedName>
        <fullName evidence="8">Sigma-70 family RNA polymerase sigma factor</fullName>
    </submittedName>
</protein>
<comment type="caution">
    <text evidence="8">The sequence shown here is derived from an EMBL/GenBank/DDBJ whole genome shotgun (WGS) entry which is preliminary data.</text>
</comment>
<dbReference type="CDD" id="cd06171">
    <property type="entry name" value="Sigma70_r4"/>
    <property type="match status" value="1"/>
</dbReference>
<dbReference type="SUPFAM" id="SSF88659">
    <property type="entry name" value="Sigma3 and sigma4 domains of RNA polymerase sigma factors"/>
    <property type="match status" value="1"/>
</dbReference>
<keyword evidence="9" id="KW-1185">Reference proteome</keyword>
<dbReference type="Gene3D" id="1.10.10.10">
    <property type="entry name" value="Winged helix-like DNA-binding domain superfamily/Winged helix DNA-binding domain"/>
    <property type="match status" value="1"/>
</dbReference>
<dbReference type="InterPro" id="IPR039425">
    <property type="entry name" value="RNA_pol_sigma-70-like"/>
</dbReference>
<dbReference type="Pfam" id="PF04542">
    <property type="entry name" value="Sigma70_r2"/>
    <property type="match status" value="1"/>
</dbReference>
<dbReference type="PANTHER" id="PTHR43133">
    <property type="entry name" value="RNA POLYMERASE ECF-TYPE SIGMA FACTO"/>
    <property type="match status" value="1"/>
</dbReference>
<evidence type="ECO:0000256" key="4">
    <source>
        <dbReference type="ARBA" id="ARBA00023125"/>
    </source>
</evidence>
<proteinExistence type="inferred from homology"/>
<reference evidence="8" key="1">
    <citation type="submission" date="2021-03" db="EMBL/GenBank/DDBJ databases">
        <authorList>
            <person name="Kanchanasin P."/>
            <person name="Saeng-In P."/>
            <person name="Phongsopitanun W."/>
            <person name="Yuki M."/>
            <person name="Kudo T."/>
            <person name="Ohkuma M."/>
            <person name="Tanasupawat S."/>
        </authorList>
    </citation>
    <scope>NUCLEOTIDE SEQUENCE</scope>
    <source>
        <strain evidence="8">GKU 128</strain>
    </source>
</reference>
<feature type="domain" description="RNA polymerase sigma-70 region 2" evidence="6">
    <location>
        <begin position="28"/>
        <end position="96"/>
    </location>
</feature>
<dbReference type="PANTHER" id="PTHR43133:SF8">
    <property type="entry name" value="RNA POLYMERASE SIGMA FACTOR HI_1459-RELATED"/>
    <property type="match status" value="1"/>
</dbReference>
<comment type="similarity">
    <text evidence="1">Belongs to the sigma-70 factor family. ECF subfamily.</text>
</comment>
<dbReference type="Gene3D" id="1.10.1740.10">
    <property type="match status" value="1"/>
</dbReference>
<accession>A0A939T5S5</accession>
<dbReference type="InterPro" id="IPR013325">
    <property type="entry name" value="RNA_pol_sigma_r2"/>
</dbReference>
<dbReference type="InterPro" id="IPR013324">
    <property type="entry name" value="RNA_pol_sigma_r3/r4-like"/>
</dbReference>
<evidence type="ECO:0000256" key="2">
    <source>
        <dbReference type="ARBA" id="ARBA00023015"/>
    </source>
</evidence>
<dbReference type="InterPro" id="IPR014284">
    <property type="entry name" value="RNA_pol_sigma-70_dom"/>
</dbReference>
<dbReference type="Proteomes" id="UP000669179">
    <property type="component" value="Unassembled WGS sequence"/>
</dbReference>
<keyword evidence="5" id="KW-0804">Transcription</keyword>
<sequence>MAELDGGLARAGGDLARVGRDPDAFEAFYRRHVEAISRFVARRVADPHTAADLTAEVFVAVIEFAHTYRPDLGSEIGWLYGVARNVLAAERRRAARELRVTGRVAGRRLVDADDIARLEERIDAESAARHTYEALAGLPEGVRAVLELIAVDGLTVTEAAGALGIRPVTARVRLHRARKVLARIVPEAAPALAYAKE</sequence>
<feature type="domain" description="RNA polymerase sigma factor 70 region 4 type 2" evidence="7">
    <location>
        <begin position="132"/>
        <end position="179"/>
    </location>
</feature>
<dbReference type="GO" id="GO:0006352">
    <property type="term" value="P:DNA-templated transcription initiation"/>
    <property type="evidence" value="ECO:0007669"/>
    <property type="project" value="InterPro"/>
</dbReference>
<dbReference type="NCBIfam" id="TIGR02937">
    <property type="entry name" value="sigma70-ECF"/>
    <property type="match status" value="1"/>
</dbReference>
<dbReference type="EMBL" id="JAGEOJ010000011">
    <property type="protein sequence ID" value="MBO2450968.1"/>
    <property type="molecule type" value="Genomic_DNA"/>
</dbReference>
<gene>
    <name evidence="8" type="ORF">J4573_27990</name>
</gene>
<evidence type="ECO:0000256" key="5">
    <source>
        <dbReference type="ARBA" id="ARBA00023163"/>
    </source>
</evidence>
<dbReference type="Pfam" id="PF08281">
    <property type="entry name" value="Sigma70_r4_2"/>
    <property type="match status" value="1"/>
</dbReference>
<evidence type="ECO:0000259" key="6">
    <source>
        <dbReference type="Pfam" id="PF04542"/>
    </source>
</evidence>
<evidence type="ECO:0000256" key="1">
    <source>
        <dbReference type="ARBA" id="ARBA00010641"/>
    </source>
</evidence>
<dbReference type="GO" id="GO:0016987">
    <property type="term" value="F:sigma factor activity"/>
    <property type="evidence" value="ECO:0007669"/>
    <property type="project" value="UniProtKB-KW"/>
</dbReference>
<organism evidence="8 9">
    <name type="scientific">Actinomadura barringtoniae</name>
    <dbReference type="NCBI Taxonomy" id="1427535"/>
    <lineage>
        <taxon>Bacteria</taxon>
        <taxon>Bacillati</taxon>
        <taxon>Actinomycetota</taxon>
        <taxon>Actinomycetes</taxon>
        <taxon>Streptosporangiales</taxon>
        <taxon>Thermomonosporaceae</taxon>
        <taxon>Actinomadura</taxon>
    </lineage>
</organism>
<evidence type="ECO:0000313" key="9">
    <source>
        <dbReference type="Proteomes" id="UP000669179"/>
    </source>
</evidence>
<dbReference type="AlphaFoldDB" id="A0A939T5S5"/>
<evidence type="ECO:0000313" key="8">
    <source>
        <dbReference type="EMBL" id="MBO2450968.1"/>
    </source>
</evidence>
<dbReference type="InterPro" id="IPR007627">
    <property type="entry name" value="RNA_pol_sigma70_r2"/>
</dbReference>
<keyword evidence="2" id="KW-0805">Transcription regulation</keyword>
<evidence type="ECO:0000259" key="7">
    <source>
        <dbReference type="Pfam" id="PF08281"/>
    </source>
</evidence>
<dbReference type="RefSeq" id="WP_208258837.1">
    <property type="nucleotide sequence ID" value="NZ_JAGEOJ010000011.1"/>
</dbReference>
<keyword evidence="3" id="KW-0731">Sigma factor</keyword>
<dbReference type="InterPro" id="IPR013249">
    <property type="entry name" value="RNA_pol_sigma70_r4_t2"/>
</dbReference>
<dbReference type="GO" id="GO:0003677">
    <property type="term" value="F:DNA binding"/>
    <property type="evidence" value="ECO:0007669"/>
    <property type="project" value="UniProtKB-KW"/>
</dbReference>